<name>K4I0D8_9CAUD</name>
<accession>K4I0D8</accession>
<sequence length="307" mass="32914">MPKLHTVALTGSVADFLAGTEMIENPRTADERALRDYFNGGTVRNFGRSYRLTITAPAWVFNWLMDAASVLTGAGAEATAAEIKGVHKMREEMLNAGVERNREDGPTNAELIEGGYLPADYGQTVEDDAEPVAQDVADAAAAEAFETARALGHDHYTAAERAEEARRKAKSHSSGYDGALSGWASTMLGAEAALQDRIDQRGGKWEFDALFDLDGNLVPAVEVKGSFGWSWRLLTPEGHTAGWFNPSKAKDADKRRKADASKGFYVGRVLAAAKAELAGGGIGSVMPVARRLDGGFSFDVEVIDDGE</sequence>
<dbReference type="Proteomes" id="UP000008669">
    <property type="component" value="Segment"/>
</dbReference>
<keyword evidence="2" id="KW-1185">Reference proteome</keyword>
<organism evidence="1 2">
    <name type="scientific">Streptomyces phage TG1</name>
    <dbReference type="NCBI Taxonomy" id="2927987"/>
    <lineage>
        <taxon>Viruses</taxon>
        <taxon>Duplodnaviria</taxon>
        <taxon>Heunggongvirae</taxon>
        <taxon>Uroviricota</taxon>
        <taxon>Caudoviricetes</taxon>
        <taxon>Colingsworthviridae</taxon>
        <taxon>Tigunavirus</taxon>
        <taxon>Tigunavirus TG1</taxon>
    </lineage>
</organism>
<proteinExistence type="predicted"/>
<dbReference type="KEGG" id="vg:13827591"/>
<protein>
    <submittedName>
        <fullName evidence="1">Uncharacterized protein</fullName>
    </submittedName>
</protein>
<dbReference type="EMBL" id="JX182372">
    <property type="protein sequence ID" value="AFU62237.1"/>
    <property type="molecule type" value="Genomic_DNA"/>
</dbReference>
<evidence type="ECO:0000313" key="1">
    <source>
        <dbReference type="EMBL" id="AFU62237.1"/>
    </source>
</evidence>
<gene>
    <name evidence="1" type="ORF">TG1_42</name>
</gene>
<reference evidence="1 2" key="1">
    <citation type="submission" date="2012-06" db="EMBL/GenBank/DDBJ databases">
        <authorList>
            <person name="Smith M.C.M."/>
            <person name="Hendrix R."/>
            <person name="Hatfull G.F."/>
        </authorList>
    </citation>
    <scope>NUCLEOTIDE SEQUENCE [LARGE SCALE GENOMIC DNA]</scope>
</reference>
<evidence type="ECO:0000313" key="2">
    <source>
        <dbReference type="Proteomes" id="UP000008669"/>
    </source>
</evidence>